<name>A0A5E4A6K2_MARMO</name>
<keyword evidence="3" id="KW-1185">Reference proteome</keyword>
<dbReference type="EMBL" id="CABDUW010000021">
    <property type="protein sequence ID" value="VTJ52625.1"/>
    <property type="molecule type" value="Genomic_DNA"/>
</dbReference>
<dbReference type="Proteomes" id="UP000335636">
    <property type="component" value="Unassembled WGS sequence"/>
</dbReference>
<evidence type="ECO:0000313" key="2">
    <source>
        <dbReference type="EMBL" id="VTJ52625.1"/>
    </source>
</evidence>
<reference evidence="2 3" key="1">
    <citation type="submission" date="2019-04" db="EMBL/GenBank/DDBJ databases">
        <authorList>
            <person name="Alioto T."/>
            <person name="Alioto T."/>
        </authorList>
    </citation>
    <scope>NUCLEOTIDE SEQUENCE [LARGE SCALE GENOMIC DNA]</scope>
</reference>
<dbReference type="EMBL" id="WJEC01001022">
    <property type="protein sequence ID" value="KAF7479912.1"/>
    <property type="molecule type" value="Genomic_DNA"/>
</dbReference>
<evidence type="ECO:0000313" key="1">
    <source>
        <dbReference type="EMBL" id="KAF7479912.1"/>
    </source>
</evidence>
<proteinExistence type="predicted"/>
<sequence length="151" mass="16375">MDETQSRRTDSGVGIWAPRLTSCQYRVVLQLCAPPRAEAGASAGPDELSVERPGPCSPSLRSWPPLPHPCHRCPDSRCIKNLKRSPPYCLPDSAAAATIRCHHSNWEPLSTPIYIPTGSSSLVGCFFISTPPPAPMPKGLLSSQASCYYQK</sequence>
<evidence type="ECO:0000313" key="3">
    <source>
        <dbReference type="Proteomes" id="UP000335636"/>
    </source>
</evidence>
<dbReference type="Proteomes" id="UP000662637">
    <property type="component" value="Unassembled WGS sequence"/>
</dbReference>
<organism evidence="2 3">
    <name type="scientific">Marmota monax</name>
    <name type="common">Woodchuck</name>
    <dbReference type="NCBI Taxonomy" id="9995"/>
    <lineage>
        <taxon>Eukaryota</taxon>
        <taxon>Metazoa</taxon>
        <taxon>Chordata</taxon>
        <taxon>Craniata</taxon>
        <taxon>Vertebrata</taxon>
        <taxon>Euteleostomi</taxon>
        <taxon>Mammalia</taxon>
        <taxon>Eutheria</taxon>
        <taxon>Euarchontoglires</taxon>
        <taxon>Glires</taxon>
        <taxon>Rodentia</taxon>
        <taxon>Sciuromorpha</taxon>
        <taxon>Sciuridae</taxon>
        <taxon>Xerinae</taxon>
        <taxon>Marmotini</taxon>
        <taxon>Marmota</taxon>
    </lineage>
</organism>
<dbReference type="AlphaFoldDB" id="A0A5E4A6K2"/>
<protein>
    <submittedName>
        <fullName evidence="2">Uncharacterized protein</fullName>
    </submittedName>
</protein>
<accession>A0A5E4A6K2</accession>
<reference evidence="1" key="2">
    <citation type="submission" date="2020-08" db="EMBL/GenBank/DDBJ databases">
        <authorList>
            <person name="Shumante A."/>
            <person name="Zimin A.V."/>
            <person name="Puiu D."/>
            <person name="Salzberg S.L."/>
        </authorList>
    </citation>
    <scope>NUCLEOTIDE SEQUENCE</scope>
    <source>
        <strain evidence="1">WC2-LM</strain>
        <tissue evidence="1">Liver</tissue>
    </source>
</reference>
<gene>
    <name evidence="1" type="ORF">GHT09_008828</name>
    <name evidence="2" type="ORF">MONAX_5E030463</name>
</gene>